<keyword evidence="7" id="KW-0143">Chaperone</keyword>
<feature type="coiled-coil region" evidence="9">
    <location>
        <begin position="70"/>
        <end position="104"/>
    </location>
</feature>
<dbReference type="InterPro" id="IPR002777">
    <property type="entry name" value="PFD_beta-like"/>
</dbReference>
<evidence type="ECO:0000313" key="10">
    <source>
        <dbReference type="EMBL" id="CAH0722544.1"/>
    </source>
</evidence>
<reference evidence="10" key="1">
    <citation type="submission" date="2021-12" db="EMBL/GenBank/DDBJ databases">
        <authorList>
            <person name="Martin H S."/>
        </authorList>
    </citation>
    <scope>NUCLEOTIDE SEQUENCE</scope>
</reference>
<comment type="subunit">
    <text evidence="8">Component of the PAQosome complex which is responsible for the biogenesis of several protein complexes and which consists of R2TP complex members RUVBL1, RUVBL2, RPAP3 and PIH1D1, URI complex members PFDN2, PFDN6, PDRG1, UXT and URI1 as well as ASDURF, POLR2E and DNAAF10/WDR92.</text>
</comment>
<dbReference type="CDD" id="cd22860">
    <property type="entry name" value="PDRG1"/>
    <property type="match status" value="1"/>
</dbReference>
<dbReference type="PANTHER" id="PTHR21162">
    <property type="entry name" value="P53 AND DNA DAMAGE-REGULATED PROTEIN"/>
    <property type="match status" value="1"/>
</dbReference>
<evidence type="ECO:0000256" key="2">
    <source>
        <dbReference type="ARBA" id="ARBA00004496"/>
    </source>
</evidence>
<evidence type="ECO:0000256" key="5">
    <source>
        <dbReference type="ARBA" id="ARBA00016313"/>
    </source>
</evidence>
<comment type="function">
    <text evidence="1">May play a role in chaperone-mediated protein folding.</text>
</comment>
<feature type="non-terminal residue" evidence="10">
    <location>
        <position position="131"/>
    </location>
</feature>
<accession>A0A8J9Y842</accession>
<dbReference type="EMBL" id="OV170223">
    <property type="protein sequence ID" value="CAH0722544.1"/>
    <property type="molecule type" value="Genomic_DNA"/>
</dbReference>
<name>A0A8J9Y842_9NEOP</name>
<keyword evidence="9" id="KW-0175">Coiled coil</keyword>
<evidence type="ECO:0000313" key="11">
    <source>
        <dbReference type="Proteomes" id="UP000838878"/>
    </source>
</evidence>
<dbReference type="Pfam" id="PF01920">
    <property type="entry name" value="Prefoldin_2"/>
    <property type="match status" value="1"/>
</dbReference>
<dbReference type="GO" id="GO:0005737">
    <property type="term" value="C:cytoplasm"/>
    <property type="evidence" value="ECO:0007669"/>
    <property type="project" value="UniProtKB-SubCell"/>
</dbReference>
<dbReference type="GO" id="GO:0016272">
    <property type="term" value="C:prefoldin complex"/>
    <property type="evidence" value="ECO:0007669"/>
    <property type="project" value="InterPro"/>
</dbReference>
<comment type="subunit">
    <text evidence="4">Heterohexamer of two PFD-alpha type and four PFD-beta type subunits.</text>
</comment>
<keyword evidence="6" id="KW-0963">Cytoplasm</keyword>
<evidence type="ECO:0000256" key="4">
    <source>
        <dbReference type="ARBA" id="ARBA00011695"/>
    </source>
</evidence>
<dbReference type="GO" id="GO:0006457">
    <property type="term" value="P:protein folding"/>
    <property type="evidence" value="ECO:0007669"/>
    <property type="project" value="InterPro"/>
</dbReference>
<evidence type="ECO:0000256" key="6">
    <source>
        <dbReference type="ARBA" id="ARBA00022490"/>
    </source>
</evidence>
<evidence type="ECO:0000256" key="1">
    <source>
        <dbReference type="ARBA" id="ARBA00003581"/>
    </source>
</evidence>
<comment type="similarity">
    <text evidence="3">Belongs to the prefoldin subunit beta family.</text>
</comment>
<dbReference type="PANTHER" id="PTHR21162:SF0">
    <property type="entry name" value="P53 AND DNA DAMAGE-REGULATED PROTEIN 1"/>
    <property type="match status" value="1"/>
</dbReference>
<comment type="subcellular location">
    <subcellularLocation>
        <location evidence="2">Cytoplasm</location>
    </subcellularLocation>
</comment>
<sequence length="131" mass="14999">MDDQAKVLKYLVLVEKLAEEIINDRREIIMLDKRRNQNREALRELLKSSQSKCWVTVGSVLVKHNLHATKSLLEADQKQLNIDINKLRSNLKLKVNNLRDLEMQPPVPGLMLVPISDKENEGLSRAGLFSS</sequence>
<dbReference type="InterPro" id="IPR030482">
    <property type="entry name" value="PDRG1"/>
</dbReference>
<gene>
    <name evidence="10" type="ORF">BINO364_LOCUS8487</name>
</gene>
<evidence type="ECO:0000256" key="7">
    <source>
        <dbReference type="ARBA" id="ARBA00023186"/>
    </source>
</evidence>
<dbReference type="OrthoDB" id="20282at2759"/>
<dbReference type="AlphaFoldDB" id="A0A8J9Y842"/>
<dbReference type="SUPFAM" id="SSF46579">
    <property type="entry name" value="Prefoldin"/>
    <property type="match status" value="1"/>
</dbReference>
<protein>
    <recommendedName>
        <fullName evidence="5">p53 and DNA damage-regulated protein 1</fullName>
    </recommendedName>
</protein>
<evidence type="ECO:0000256" key="9">
    <source>
        <dbReference type="SAM" id="Coils"/>
    </source>
</evidence>
<dbReference type="Proteomes" id="UP000838878">
    <property type="component" value="Chromosome 3"/>
</dbReference>
<keyword evidence="11" id="KW-1185">Reference proteome</keyword>
<evidence type="ECO:0000256" key="8">
    <source>
        <dbReference type="ARBA" id="ARBA00026022"/>
    </source>
</evidence>
<dbReference type="GO" id="GO:0051082">
    <property type="term" value="F:unfolded protein binding"/>
    <property type="evidence" value="ECO:0007669"/>
    <property type="project" value="InterPro"/>
</dbReference>
<proteinExistence type="inferred from homology"/>
<evidence type="ECO:0000256" key="3">
    <source>
        <dbReference type="ARBA" id="ARBA00008045"/>
    </source>
</evidence>
<organism evidence="10 11">
    <name type="scientific">Brenthis ino</name>
    <name type="common">lesser marbled fritillary</name>
    <dbReference type="NCBI Taxonomy" id="405034"/>
    <lineage>
        <taxon>Eukaryota</taxon>
        <taxon>Metazoa</taxon>
        <taxon>Ecdysozoa</taxon>
        <taxon>Arthropoda</taxon>
        <taxon>Hexapoda</taxon>
        <taxon>Insecta</taxon>
        <taxon>Pterygota</taxon>
        <taxon>Neoptera</taxon>
        <taxon>Endopterygota</taxon>
        <taxon>Lepidoptera</taxon>
        <taxon>Glossata</taxon>
        <taxon>Ditrysia</taxon>
        <taxon>Papilionoidea</taxon>
        <taxon>Nymphalidae</taxon>
        <taxon>Heliconiinae</taxon>
        <taxon>Argynnini</taxon>
        <taxon>Brenthis</taxon>
    </lineage>
</organism>